<dbReference type="GO" id="GO:0098869">
    <property type="term" value="P:cellular oxidant detoxification"/>
    <property type="evidence" value="ECO:0007669"/>
    <property type="project" value="InterPro"/>
</dbReference>
<dbReference type="PANTHER" id="PTHR34283:SF9">
    <property type="entry name" value="OS10G0509401 PROTEIN"/>
    <property type="match status" value="1"/>
</dbReference>
<dbReference type="InterPro" id="IPR039282">
    <property type="entry name" value="LSU"/>
</dbReference>
<feature type="compositionally biased region" description="Gly residues" evidence="2">
    <location>
        <begin position="103"/>
        <end position="113"/>
    </location>
</feature>
<reference evidence="4" key="2">
    <citation type="journal article" date="2008" name="Nucleic Acids Res.">
        <title>The rice annotation project database (RAP-DB): 2008 update.</title>
        <authorList>
            <consortium name="The rice annotation project (RAP)"/>
        </authorList>
    </citation>
    <scope>GENOME REANNOTATION</scope>
    <source>
        <strain evidence="4">cv. Nipponbare</strain>
    </source>
</reference>
<sequence>MTRKVAAMDAKEAEEVMRRNAKLEAAAAEAAAREARLRRELEAALARLAVAEEGEERLCVQLGELEAEAMAQAVEYQQRVRELSDRLAFVDGILRPEEEEIDGGGGESSGGGSISREEEEGSWKEVVVEGGGCGRRNPSPTARHPLLAATTPAIFGGGEGAATARRPPPPAVSPLAGSGGGEGAAGTRCLSSCAAACCLPSCRIQRRVPPPPVAWRLSSCAAACCLPSRRIWRRGGCRRHPAPLVMRRHLLPPLPPDMAEGRVLPPPVARRLASSHRHTRDNVGFVSVRRPAGSFNFDGTWETWFSVDSGSAATTPPPAAAGFTPVVFTVFFLCVRAMQSQVAIREHCVDGDVRRRYDDRPDVLHRGVLHDGR</sequence>
<gene>
    <name evidence="3" type="primary">OSJNBa0005K07.8</name>
</gene>
<dbReference type="Proteomes" id="UP000000763">
    <property type="component" value="Chromosome 10"/>
</dbReference>
<evidence type="ECO:0000256" key="2">
    <source>
        <dbReference type="SAM" id="MobiDB-lite"/>
    </source>
</evidence>
<protein>
    <submittedName>
        <fullName evidence="3">Uncharacterized protein</fullName>
    </submittedName>
</protein>
<evidence type="ECO:0000313" key="3">
    <source>
        <dbReference type="EMBL" id="AAK84447.1"/>
    </source>
</evidence>
<proteinExistence type="predicted"/>
<evidence type="ECO:0000256" key="1">
    <source>
        <dbReference type="SAM" id="Coils"/>
    </source>
</evidence>
<dbReference type="PANTHER" id="PTHR34283">
    <property type="entry name" value="PROTEIN RESPONSE TO LOW SULFUR 1"/>
    <property type="match status" value="1"/>
</dbReference>
<feature type="region of interest" description="Disordered" evidence="2">
    <location>
        <begin position="95"/>
        <end position="180"/>
    </location>
</feature>
<name>Q94GY0_ORYSJ</name>
<evidence type="ECO:0000313" key="4">
    <source>
        <dbReference type="Proteomes" id="UP000000763"/>
    </source>
</evidence>
<organism evidence="3 4">
    <name type="scientific">Oryza sativa subsp. japonica</name>
    <name type="common">Rice</name>
    <dbReference type="NCBI Taxonomy" id="39947"/>
    <lineage>
        <taxon>Eukaryota</taxon>
        <taxon>Viridiplantae</taxon>
        <taxon>Streptophyta</taxon>
        <taxon>Embryophyta</taxon>
        <taxon>Tracheophyta</taxon>
        <taxon>Spermatophyta</taxon>
        <taxon>Magnoliopsida</taxon>
        <taxon>Liliopsida</taxon>
        <taxon>Poales</taxon>
        <taxon>Poaceae</taxon>
        <taxon>BOP clade</taxon>
        <taxon>Oryzoideae</taxon>
        <taxon>Oryzeae</taxon>
        <taxon>Oryzinae</taxon>
        <taxon>Oryza</taxon>
        <taxon>Oryza sativa</taxon>
    </lineage>
</organism>
<dbReference type="AlphaFoldDB" id="Q94GY0"/>
<feature type="coiled-coil region" evidence="1">
    <location>
        <begin position="13"/>
        <end position="86"/>
    </location>
</feature>
<accession>Q94GY0</accession>
<dbReference type="HOGENOM" id="CLU_152833_2_0_1"/>
<dbReference type="EMBL" id="AC087192">
    <property type="protein sequence ID" value="AAK84447.1"/>
    <property type="molecule type" value="Genomic_DNA"/>
</dbReference>
<reference evidence="4" key="1">
    <citation type="journal article" date="2005" name="Nature">
        <title>The map-based sequence of the rice genome.</title>
        <authorList>
            <consortium name="International rice genome sequencing project (IRGSP)"/>
            <person name="Matsumoto T."/>
            <person name="Wu J."/>
            <person name="Kanamori H."/>
            <person name="Katayose Y."/>
            <person name="Fujisawa M."/>
            <person name="Namiki N."/>
            <person name="Mizuno H."/>
            <person name="Yamamoto K."/>
            <person name="Antonio B.A."/>
            <person name="Baba T."/>
            <person name="Sakata K."/>
            <person name="Nagamura Y."/>
            <person name="Aoki H."/>
            <person name="Arikawa K."/>
            <person name="Arita K."/>
            <person name="Bito T."/>
            <person name="Chiden Y."/>
            <person name="Fujitsuka N."/>
            <person name="Fukunaka R."/>
            <person name="Hamada M."/>
            <person name="Harada C."/>
            <person name="Hayashi A."/>
            <person name="Hijishita S."/>
            <person name="Honda M."/>
            <person name="Hosokawa S."/>
            <person name="Ichikawa Y."/>
            <person name="Idonuma A."/>
            <person name="Iijima M."/>
            <person name="Ikeda M."/>
            <person name="Ikeno M."/>
            <person name="Ito K."/>
            <person name="Ito S."/>
            <person name="Ito T."/>
            <person name="Ito Y."/>
            <person name="Ito Y."/>
            <person name="Iwabuchi A."/>
            <person name="Kamiya K."/>
            <person name="Karasawa W."/>
            <person name="Kurita K."/>
            <person name="Katagiri S."/>
            <person name="Kikuta A."/>
            <person name="Kobayashi H."/>
            <person name="Kobayashi N."/>
            <person name="Machita K."/>
            <person name="Maehara T."/>
            <person name="Masukawa M."/>
            <person name="Mizubayashi T."/>
            <person name="Mukai Y."/>
            <person name="Nagasaki H."/>
            <person name="Nagata Y."/>
            <person name="Naito S."/>
            <person name="Nakashima M."/>
            <person name="Nakama Y."/>
            <person name="Nakamichi Y."/>
            <person name="Nakamura M."/>
            <person name="Meguro A."/>
            <person name="Negishi M."/>
            <person name="Ohta I."/>
            <person name="Ohta T."/>
            <person name="Okamoto M."/>
            <person name="Ono N."/>
            <person name="Saji S."/>
            <person name="Sakaguchi M."/>
            <person name="Sakai K."/>
            <person name="Shibata M."/>
            <person name="Shimokawa T."/>
            <person name="Song J."/>
            <person name="Takazaki Y."/>
            <person name="Terasawa K."/>
            <person name="Tsugane M."/>
            <person name="Tsuji K."/>
            <person name="Ueda S."/>
            <person name="Waki K."/>
            <person name="Yamagata H."/>
            <person name="Yamamoto M."/>
            <person name="Yamamoto S."/>
            <person name="Yamane H."/>
            <person name="Yoshiki S."/>
            <person name="Yoshihara R."/>
            <person name="Yukawa K."/>
            <person name="Zhong H."/>
            <person name="Yano M."/>
            <person name="Yuan Q."/>
            <person name="Ouyang S."/>
            <person name="Liu J."/>
            <person name="Jones K.M."/>
            <person name="Gansberger K."/>
            <person name="Moffat K."/>
            <person name="Hill J."/>
            <person name="Bera J."/>
            <person name="Fadrosh D."/>
            <person name="Jin S."/>
            <person name="Johri S."/>
            <person name="Kim M."/>
            <person name="Overton L."/>
            <person name="Reardon M."/>
            <person name="Tsitrin T."/>
            <person name="Vuong H."/>
            <person name="Weaver B."/>
            <person name="Ciecko A."/>
            <person name="Tallon L."/>
            <person name="Jackson J."/>
            <person name="Pai G."/>
            <person name="Aken S.V."/>
            <person name="Utterback T."/>
            <person name="Reidmuller S."/>
            <person name="Feldblyum T."/>
            <person name="Hsiao J."/>
            <person name="Zismann V."/>
            <person name="Iobst S."/>
            <person name="de Vazeille A.R."/>
            <person name="Buell C.R."/>
            <person name="Ying K."/>
            <person name="Li Y."/>
            <person name="Lu T."/>
            <person name="Huang Y."/>
            <person name="Zhao Q."/>
            <person name="Feng Q."/>
            <person name="Zhang L."/>
            <person name="Zhu J."/>
            <person name="Weng Q."/>
            <person name="Mu J."/>
            <person name="Lu Y."/>
            <person name="Fan D."/>
            <person name="Liu Y."/>
            <person name="Guan J."/>
            <person name="Zhang Y."/>
            <person name="Yu S."/>
            <person name="Liu X."/>
            <person name="Zhang Y."/>
            <person name="Hong G."/>
            <person name="Han B."/>
            <person name="Choisne N."/>
            <person name="Demange N."/>
            <person name="Orjeda G."/>
            <person name="Samain S."/>
            <person name="Cattolico L."/>
            <person name="Pelletier E."/>
            <person name="Couloux A."/>
            <person name="Segurens B."/>
            <person name="Wincker P."/>
            <person name="D'Hont A."/>
            <person name="Scarpelli C."/>
            <person name="Weissenbach J."/>
            <person name="Salanoubat M."/>
            <person name="Quetier F."/>
            <person name="Yu Y."/>
            <person name="Kim H.R."/>
            <person name="Rambo T."/>
            <person name="Currie J."/>
            <person name="Collura K."/>
            <person name="Luo M."/>
            <person name="Yang T."/>
            <person name="Ammiraju J.S.S."/>
            <person name="Engler F."/>
            <person name="Soderlund C."/>
            <person name="Wing R.A."/>
            <person name="Palmer L.E."/>
            <person name="de la Bastide M."/>
            <person name="Spiegel L."/>
            <person name="Nascimento L."/>
            <person name="Zutavern T."/>
            <person name="O'Shaughnessy A."/>
            <person name="Dike S."/>
            <person name="Dedhia N."/>
            <person name="Preston R."/>
            <person name="Balija V."/>
            <person name="McCombie W.R."/>
            <person name="Chow T."/>
            <person name="Chen H."/>
            <person name="Chung M."/>
            <person name="Chen C."/>
            <person name="Shaw J."/>
            <person name="Wu H."/>
            <person name="Hsiao K."/>
            <person name="Chao Y."/>
            <person name="Chu M."/>
            <person name="Cheng C."/>
            <person name="Hour A."/>
            <person name="Lee P."/>
            <person name="Lin S."/>
            <person name="Lin Y."/>
            <person name="Liou J."/>
            <person name="Liu S."/>
            <person name="Hsing Y."/>
            <person name="Raghuvanshi S."/>
            <person name="Mohanty A."/>
            <person name="Bharti A.K."/>
            <person name="Gaur A."/>
            <person name="Gupta V."/>
            <person name="Kumar D."/>
            <person name="Ravi V."/>
            <person name="Vij S."/>
            <person name="Kapur A."/>
            <person name="Khurana P."/>
            <person name="Khurana P."/>
            <person name="Khurana J.P."/>
            <person name="Tyagi A.K."/>
            <person name="Gaikwad K."/>
            <person name="Singh A."/>
            <person name="Dalal V."/>
            <person name="Srivastava S."/>
            <person name="Dixit A."/>
            <person name="Pal A.K."/>
            <person name="Ghazi I.A."/>
            <person name="Yadav M."/>
            <person name="Pandit A."/>
            <person name="Bhargava A."/>
            <person name="Sureshbabu K."/>
            <person name="Batra K."/>
            <person name="Sharma T.R."/>
            <person name="Mohapatra T."/>
            <person name="Singh N.K."/>
            <person name="Messing J."/>
            <person name="Nelson A.B."/>
            <person name="Fuks G."/>
            <person name="Kavchok S."/>
            <person name="Keizer G."/>
            <person name="Linton E."/>
            <person name="Llaca V."/>
            <person name="Song R."/>
            <person name="Tanyolac B."/>
            <person name="Young S."/>
            <person name="Ho-Il K."/>
            <person name="Hahn J.H."/>
            <person name="Sangsakoo G."/>
            <person name="Vanavichit A."/>
            <person name="de Mattos Luiz.A.T."/>
            <person name="Zimmer P.D."/>
            <person name="Malone G."/>
            <person name="Dellagostin O."/>
            <person name="de Oliveira A.C."/>
            <person name="Bevan M."/>
            <person name="Bancroft I."/>
            <person name="Minx P."/>
            <person name="Cordum H."/>
            <person name="Wilson R."/>
            <person name="Cheng Z."/>
            <person name="Jin W."/>
            <person name="Jiang J."/>
            <person name="Leong S.A."/>
            <person name="Iwama H."/>
            <person name="Gojobori T."/>
            <person name="Itoh T."/>
            <person name="Niimura Y."/>
            <person name="Fujii Y."/>
            <person name="Habara T."/>
            <person name="Sakai H."/>
            <person name="Sato Y."/>
            <person name="Wilson G."/>
            <person name="Kumar K."/>
            <person name="McCouch S."/>
            <person name="Juretic N."/>
            <person name="Hoen D."/>
            <person name="Wright S."/>
            <person name="Bruskiewich R."/>
            <person name="Bureau T."/>
            <person name="Miyao A."/>
            <person name="Hirochika H."/>
            <person name="Nishikawa T."/>
            <person name="Kadowaki K."/>
            <person name="Sugiura M."/>
            <person name="Burr B."/>
            <person name="Sasaki T."/>
        </authorList>
    </citation>
    <scope>NUCLEOTIDE SEQUENCE [LARGE SCALE GENOMIC DNA]</scope>
    <source>
        <strain evidence="4">cv. Nipponbare</strain>
    </source>
</reference>
<keyword evidence="1" id="KW-0175">Coiled coil</keyword>